<sequence>MVEMKQVDLAEAAGVSKQTLVDFERGARTPHRNHIVAIRTALETAGVVFIDPNGGGPGVRLRE</sequence>
<keyword evidence="3" id="KW-1185">Reference proteome</keyword>
<dbReference type="GO" id="GO:0003677">
    <property type="term" value="F:DNA binding"/>
    <property type="evidence" value="ECO:0007669"/>
    <property type="project" value="InterPro"/>
</dbReference>
<dbReference type="SUPFAM" id="SSF47413">
    <property type="entry name" value="lambda repressor-like DNA-binding domains"/>
    <property type="match status" value="1"/>
</dbReference>
<dbReference type="Gene3D" id="1.10.260.40">
    <property type="entry name" value="lambda repressor-like DNA-binding domains"/>
    <property type="match status" value="1"/>
</dbReference>
<accession>A0A967F2L8</accession>
<organism evidence="2 3">
    <name type="scientific">Pelagibius litoralis</name>
    <dbReference type="NCBI Taxonomy" id="374515"/>
    <lineage>
        <taxon>Bacteria</taxon>
        <taxon>Pseudomonadati</taxon>
        <taxon>Pseudomonadota</taxon>
        <taxon>Alphaproteobacteria</taxon>
        <taxon>Rhodospirillales</taxon>
        <taxon>Rhodovibrionaceae</taxon>
        <taxon>Pelagibius</taxon>
    </lineage>
</organism>
<dbReference type="Pfam" id="PF01381">
    <property type="entry name" value="HTH_3"/>
    <property type="match status" value="1"/>
</dbReference>
<proteinExistence type="predicted"/>
<gene>
    <name evidence="2" type="ORF">HBA54_25910</name>
</gene>
<evidence type="ECO:0000259" key="1">
    <source>
        <dbReference type="PROSITE" id="PS50943"/>
    </source>
</evidence>
<dbReference type="PROSITE" id="PS50943">
    <property type="entry name" value="HTH_CROC1"/>
    <property type="match status" value="1"/>
</dbReference>
<dbReference type="InterPro" id="IPR010982">
    <property type="entry name" value="Lambda_DNA-bd_dom_sf"/>
</dbReference>
<dbReference type="InterPro" id="IPR001387">
    <property type="entry name" value="Cro/C1-type_HTH"/>
</dbReference>
<name>A0A967F2L8_9PROT</name>
<dbReference type="EMBL" id="JAAQPH010000031">
    <property type="protein sequence ID" value="NIA72041.1"/>
    <property type="molecule type" value="Genomic_DNA"/>
</dbReference>
<dbReference type="CDD" id="cd00093">
    <property type="entry name" value="HTH_XRE"/>
    <property type="match status" value="1"/>
</dbReference>
<dbReference type="Proteomes" id="UP000761264">
    <property type="component" value="Unassembled WGS sequence"/>
</dbReference>
<dbReference type="AlphaFoldDB" id="A0A967F2L8"/>
<protein>
    <submittedName>
        <fullName evidence="2">Helix-turn-helix transcriptional regulator</fullName>
    </submittedName>
</protein>
<feature type="domain" description="HTH cro/C1-type" evidence="1">
    <location>
        <begin position="4"/>
        <end position="49"/>
    </location>
</feature>
<comment type="caution">
    <text evidence="2">The sequence shown here is derived from an EMBL/GenBank/DDBJ whole genome shotgun (WGS) entry which is preliminary data.</text>
</comment>
<evidence type="ECO:0000313" key="3">
    <source>
        <dbReference type="Proteomes" id="UP000761264"/>
    </source>
</evidence>
<evidence type="ECO:0000313" key="2">
    <source>
        <dbReference type="EMBL" id="NIA72041.1"/>
    </source>
</evidence>
<reference evidence="2" key="1">
    <citation type="submission" date="2020-03" db="EMBL/GenBank/DDBJ databases">
        <title>Genome of Pelagibius litoralis DSM 21314T.</title>
        <authorList>
            <person name="Wang G."/>
        </authorList>
    </citation>
    <scope>NUCLEOTIDE SEQUENCE</scope>
    <source>
        <strain evidence="2">DSM 21314</strain>
    </source>
</reference>